<organism evidence="3 4">
    <name type="scientific">Thermus composti</name>
    <dbReference type="NCBI Taxonomy" id="532059"/>
    <lineage>
        <taxon>Bacteria</taxon>
        <taxon>Thermotogati</taxon>
        <taxon>Deinococcota</taxon>
        <taxon>Deinococci</taxon>
        <taxon>Thermales</taxon>
        <taxon>Thermaceae</taxon>
        <taxon>Thermus</taxon>
    </lineage>
</organism>
<dbReference type="PANTHER" id="PTHR30290:SF38">
    <property type="entry name" value="D,D-DIPEPTIDE-BINDING PERIPLASMIC PROTEIN DDPA-RELATED"/>
    <property type="match status" value="1"/>
</dbReference>
<dbReference type="PANTHER" id="PTHR30290">
    <property type="entry name" value="PERIPLASMIC BINDING COMPONENT OF ABC TRANSPORTER"/>
    <property type="match status" value="1"/>
</dbReference>
<dbReference type="Gene3D" id="3.40.190.10">
    <property type="entry name" value="Periplasmic binding protein-like II"/>
    <property type="match status" value="1"/>
</dbReference>
<keyword evidence="1" id="KW-0732">Signal</keyword>
<dbReference type="RefSeq" id="WP_188848257.1">
    <property type="nucleotide sequence ID" value="NZ_BMPJ01000047.1"/>
</dbReference>
<dbReference type="CDD" id="cd08494">
    <property type="entry name" value="PBP2_NikA_DppA_OppA_like_6"/>
    <property type="match status" value="1"/>
</dbReference>
<keyword evidence="4" id="KW-1185">Reference proteome</keyword>
<accession>A0ABV6PZW3</accession>
<dbReference type="PIRSF" id="PIRSF002741">
    <property type="entry name" value="MppA"/>
    <property type="match status" value="1"/>
</dbReference>
<dbReference type="EMBL" id="JBHLTW010000015">
    <property type="protein sequence ID" value="MFC0595382.1"/>
    <property type="molecule type" value="Genomic_DNA"/>
</dbReference>
<evidence type="ECO:0000313" key="4">
    <source>
        <dbReference type="Proteomes" id="UP001589830"/>
    </source>
</evidence>
<reference evidence="3 4" key="1">
    <citation type="submission" date="2024-09" db="EMBL/GenBank/DDBJ databases">
        <authorList>
            <person name="Sun Q."/>
            <person name="Mori K."/>
        </authorList>
    </citation>
    <scope>NUCLEOTIDE SEQUENCE [LARGE SCALE GENOMIC DNA]</scope>
    <source>
        <strain evidence="3 4">NCAIM B.02340</strain>
    </source>
</reference>
<sequence>MALAQGAGPSRGGELRVAVLAEPPVLDPTASTSQEIARMLYDNVLQGLVKLNEKGEIVPALAERWQGSPSSLTWTFYLRKGVRFHDGSPFTAEDVVFKFNRARDPRSGHTHPEYYQDIQRVEAKDPYTVVFHLRQPNQDFLFNLARPDSVIGPKGRVEEQKTQPIGTGPFRFVAWERGVGVRLERFLGYYEAGLPYLDRVYFRFLPDPNAQLAALRAGDIHVIGLGVSPETALVLQRDPNFKVVTGFTTTEITAGMNNGRPPFNDVRVRRAIQHAVDKKALVEGVMLGFGTPIGSHRSPGESCYVDLSGFYPYDPTRARALLQEAGYGPGNPLRFTFTLAAPYPYERRLGEAIAAQLAQIGVQARLEVVEWATWLSRVFRGADYQMTIIGHSEPNDIGIYANPNYYFRYASPRFRELYARYLRTPDPQRACETMKEMQRVLAQDAVNLWVMNAPYLAAMRKEVMGWWSNQPTPSLNVTRVYLAR</sequence>
<dbReference type="SUPFAM" id="SSF53850">
    <property type="entry name" value="Periplasmic binding protein-like II"/>
    <property type="match status" value="1"/>
</dbReference>
<protein>
    <submittedName>
        <fullName evidence="3">ABC transporter substrate-binding protein</fullName>
    </submittedName>
</protein>
<dbReference type="InterPro" id="IPR000914">
    <property type="entry name" value="SBP_5_dom"/>
</dbReference>
<dbReference type="Proteomes" id="UP001589830">
    <property type="component" value="Unassembled WGS sequence"/>
</dbReference>
<dbReference type="InterPro" id="IPR030678">
    <property type="entry name" value="Peptide/Ni-bd"/>
</dbReference>
<evidence type="ECO:0000313" key="3">
    <source>
        <dbReference type="EMBL" id="MFC0595382.1"/>
    </source>
</evidence>
<feature type="domain" description="Solute-binding protein family 5" evidence="2">
    <location>
        <begin position="56"/>
        <end position="392"/>
    </location>
</feature>
<proteinExistence type="predicted"/>
<evidence type="ECO:0000259" key="2">
    <source>
        <dbReference type="Pfam" id="PF00496"/>
    </source>
</evidence>
<dbReference type="Pfam" id="PF00496">
    <property type="entry name" value="SBP_bac_5"/>
    <property type="match status" value="1"/>
</dbReference>
<gene>
    <name evidence="3" type="ORF">ACFFFP_04270</name>
</gene>
<evidence type="ECO:0000256" key="1">
    <source>
        <dbReference type="ARBA" id="ARBA00022729"/>
    </source>
</evidence>
<comment type="caution">
    <text evidence="3">The sequence shown here is derived from an EMBL/GenBank/DDBJ whole genome shotgun (WGS) entry which is preliminary data.</text>
</comment>
<dbReference type="InterPro" id="IPR039424">
    <property type="entry name" value="SBP_5"/>
</dbReference>
<dbReference type="Gene3D" id="3.10.105.10">
    <property type="entry name" value="Dipeptide-binding Protein, Domain 3"/>
    <property type="match status" value="1"/>
</dbReference>
<name>A0ABV6PZW3_9DEIN</name>